<reference evidence="2 3" key="1">
    <citation type="submission" date="2014-04" db="EMBL/GenBank/DDBJ databases">
        <authorList>
            <consortium name="DOE Joint Genome Institute"/>
            <person name="Kuo A."/>
            <person name="Girlanda M."/>
            <person name="Perotto S."/>
            <person name="Kohler A."/>
            <person name="Nagy L.G."/>
            <person name="Floudas D."/>
            <person name="Copeland A."/>
            <person name="Barry K.W."/>
            <person name="Cichocki N."/>
            <person name="Veneault-Fourrey C."/>
            <person name="LaButti K."/>
            <person name="Lindquist E.A."/>
            <person name="Lipzen A."/>
            <person name="Lundell T."/>
            <person name="Morin E."/>
            <person name="Murat C."/>
            <person name="Sun H."/>
            <person name="Tunlid A."/>
            <person name="Henrissat B."/>
            <person name="Grigoriev I.V."/>
            <person name="Hibbett D.S."/>
            <person name="Martin F."/>
            <person name="Nordberg H.P."/>
            <person name="Cantor M.N."/>
            <person name="Hua S.X."/>
        </authorList>
    </citation>
    <scope>NUCLEOTIDE SEQUENCE [LARGE SCALE GENOMIC DNA]</scope>
    <source>
        <strain evidence="2 3">MUT 4182</strain>
    </source>
</reference>
<comment type="similarity">
    <text evidence="1">Belongs to the peptidase C14B family.</text>
</comment>
<organism evidence="2 3">
    <name type="scientific">Tulasnella calospora MUT 4182</name>
    <dbReference type="NCBI Taxonomy" id="1051891"/>
    <lineage>
        <taxon>Eukaryota</taxon>
        <taxon>Fungi</taxon>
        <taxon>Dikarya</taxon>
        <taxon>Basidiomycota</taxon>
        <taxon>Agaricomycotina</taxon>
        <taxon>Agaricomycetes</taxon>
        <taxon>Cantharellales</taxon>
        <taxon>Tulasnellaceae</taxon>
        <taxon>Tulasnella</taxon>
    </lineage>
</organism>
<reference evidence="3" key="2">
    <citation type="submission" date="2015-01" db="EMBL/GenBank/DDBJ databases">
        <title>Evolutionary Origins and Diversification of the Mycorrhizal Mutualists.</title>
        <authorList>
            <consortium name="DOE Joint Genome Institute"/>
            <consortium name="Mycorrhizal Genomics Consortium"/>
            <person name="Kohler A."/>
            <person name="Kuo A."/>
            <person name="Nagy L.G."/>
            <person name="Floudas D."/>
            <person name="Copeland A."/>
            <person name="Barry K.W."/>
            <person name="Cichocki N."/>
            <person name="Veneault-Fourrey C."/>
            <person name="LaButti K."/>
            <person name="Lindquist E.A."/>
            <person name="Lipzen A."/>
            <person name="Lundell T."/>
            <person name="Morin E."/>
            <person name="Murat C."/>
            <person name="Riley R."/>
            <person name="Ohm R."/>
            <person name="Sun H."/>
            <person name="Tunlid A."/>
            <person name="Henrissat B."/>
            <person name="Grigoriev I.V."/>
            <person name="Hibbett D.S."/>
            <person name="Martin F."/>
        </authorList>
    </citation>
    <scope>NUCLEOTIDE SEQUENCE [LARGE SCALE GENOMIC DNA]</scope>
    <source>
        <strain evidence="3">MUT 4182</strain>
    </source>
</reference>
<dbReference type="EMBL" id="KN822945">
    <property type="protein sequence ID" value="KIO34008.1"/>
    <property type="molecule type" value="Genomic_DNA"/>
</dbReference>
<sequence length="352" mass="39000">MLRPTSPTVSIPTLRRRTFNRATGLGISFHDSQDTLAQQGILFHDSQDPLAQQLTARLALVQPRPRSAAGLRHSPPLRLFKRKALLIAVGYCDGQVWPDSQSPMRLYGPHNDAERWGDYLIQQGWAPKHIRILSDKPGTPACDWPTRSNMAKADFSSASPPVMDYETKINWFVAVAGHRSQLACPFGESDVTGMTKGVVPDYGTAFFPMDIENPIRDYVSLLARVVDVCLLKTLVPGARLTMVIDACDVGVPFRVPWEYTLEANNRLTNIHADPEARLGIGSLIILGACAENQKAREVAFPNGPQYGAMTFYVTELLKRAPDGVMPLARLIPAVNRLLQEGGQQVTNRREYI</sequence>
<dbReference type="InterPro" id="IPR050452">
    <property type="entry name" value="Metacaspase"/>
</dbReference>
<dbReference type="Proteomes" id="UP000054248">
    <property type="component" value="Unassembled WGS sequence"/>
</dbReference>
<proteinExistence type="inferred from homology"/>
<evidence type="ECO:0000256" key="1">
    <source>
        <dbReference type="ARBA" id="ARBA00009005"/>
    </source>
</evidence>
<evidence type="ECO:0000313" key="2">
    <source>
        <dbReference type="EMBL" id="KIO34008.1"/>
    </source>
</evidence>
<dbReference type="GO" id="GO:0005737">
    <property type="term" value="C:cytoplasm"/>
    <property type="evidence" value="ECO:0007669"/>
    <property type="project" value="TreeGrafter"/>
</dbReference>
<dbReference type="OrthoDB" id="3223806at2759"/>
<evidence type="ECO:0000313" key="3">
    <source>
        <dbReference type="Proteomes" id="UP000054248"/>
    </source>
</evidence>
<dbReference type="AlphaFoldDB" id="A0A0C3LJ13"/>
<dbReference type="GO" id="GO:0006508">
    <property type="term" value="P:proteolysis"/>
    <property type="evidence" value="ECO:0007669"/>
    <property type="project" value="TreeGrafter"/>
</dbReference>
<dbReference type="Gene3D" id="3.40.50.12660">
    <property type="match status" value="1"/>
</dbReference>
<dbReference type="HOGENOM" id="CLU_788002_0_0_1"/>
<name>A0A0C3LJ13_9AGAM</name>
<dbReference type="GO" id="GO:0004197">
    <property type="term" value="F:cysteine-type endopeptidase activity"/>
    <property type="evidence" value="ECO:0007669"/>
    <property type="project" value="TreeGrafter"/>
</dbReference>
<keyword evidence="3" id="KW-1185">Reference proteome</keyword>
<protein>
    <submittedName>
        <fullName evidence="2">Uncharacterized protein</fullName>
    </submittedName>
</protein>
<gene>
    <name evidence="2" type="ORF">M407DRAFT_227202</name>
</gene>
<accession>A0A0C3LJ13</accession>
<dbReference type="PANTHER" id="PTHR48104">
    <property type="entry name" value="METACASPASE-4"/>
    <property type="match status" value="1"/>
</dbReference>
<dbReference type="PANTHER" id="PTHR48104:SF30">
    <property type="entry name" value="METACASPASE-1"/>
    <property type="match status" value="1"/>
</dbReference>